<dbReference type="STRING" id="574376.BAMA_02090"/>
<sequence>MPFKLNVDEDSIRQIIRRVQASLYKADDRLATDYGFNNGHGMAKWSFIYSDQLGNDAEELVSFKTKRNGWKVTGLVDTTSKTLFFLLSQDNLDARQTGKIKSKVMHYISAISGVCNADFEGKLDLSQRRAIQISFGLDFDEEEAHQIYKEMLQACPCEIEQFCVISLDMKGYELKSVKANILNENLDTLYEEDWSDFIPVASNDDSDTDNKEQEQEQEQHDMDVPLKTKRKKTSE</sequence>
<comment type="caution">
    <text evidence="2">The sequence shown here is derived from an EMBL/GenBank/DDBJ whole genome shotgun (WGS) entry which is preliminary data.</text>
</comment>
<dbReference type="AlphaFoldDB" id="A0A073K9F3"/>
<evidence type="ECO:0000313" key="2">
    <source>
        <dbReference type="EMBL" id="KEK18888.1"/>
    </source>
</evidence>
<evidence type="ECO:0000313" key="3">
    <source>
        <dbReference type="Proteomes" id="UP000027822"/>
    </source>
</evidence>
<accession>A0A073K9F3</accession>
<dbReference type="InterPro" id="IPR046028">
    <property type="entry name" value="DUF5986"/>
</dbReference>
<protein>
    <submittedName>
        <fullName evidence="2">Uncharacterized protein</fullName>
    </submittedName>
</protein>
<keyword evidence="3" id="KW-1185">Reference proteome</keyword>
<gene>
    <name evidence="2" type="ORF">BAMA_02090</name>
</gene>
<proteinExistence type="predicted"/>
<name>A0A073K9F3_9BACI</name>
<dbReference type="Pfam" id="PF19448">
    <property type="entry name" value="DUF5986"/>
    <property type="match status" value="1"/>
</dbReference>
<organism evidence="2 3">
    <name type="scientific">Bacillus manliponensis</name>
    <dbReference type="NCBI Taxonomy" id="574376"/>
    <lineage>
        <taxon>Bacteria</taxon>
        <taxon>Bacillati</taxon>
        <taxon>Bacillota</taxon>
        <taxon>Bacilli</taxon>
        <taxon>Bacillales</taxon>
        <taxon>Bacillaceae</taxon>
        <taxon>Bacillus</taxon>
        <taxon>Bacillus cereus group</taxon>
    </lineage>
</organism>
<feature type="compositionally biased region" description="Basic and acidic residues" evidence="1">
    <location>
        <begin position="208"/>
        <end position="226"/>
    </location>
</feature>
<reference evidence="2 3" key="1">
    <citation type="submission" date="2014-06" db="EMBL/GenBank/DDBJ databases">
        <title>Draft genome sequence of Bacillus manliponensis JCM 15802 (MCCC 1A00708).</title>
        <authorList>
            <person name="Lai Q."/>
            <person name="Liu Y."/>
            <person name="Shao Z."/>
        </authorList>
    </citation>
    <scope>NUCLEOTIDE SEQUENCE [LARGE SCALE GENOMIC DNA]</scope>
    <source>
        <strain evidence="2 3">JCM 15802</strain>
    </source>
</reference>
<dbReference type="EMBL" id="JOTN01000010">
    <property type="protein sequence ID" value="KEK18888.1"/>
    <property type="molecule type" value="Genomic_DNA"/>
</dbReference>
<evidence type="ECO:0000256" key="1">
    <source>
        <dbReference type="SAM" id="MobiDB-lite"/>
    </source>
</evidence>
<feature type="region of interest" description="Disordered" evidence="1">
    <location>
        <begin position="198"/>
        <end position="235"/>
    </location>
</feature>
<dbReference type="RefSeq" id="WP_034639611.1">
    <property type="nucleotide sequence ID" value="NZ_CBCSJC010000009.1"/>
</dbReference>
<dbReference type="Proteomes" id="UP000027822">
    <property type="component" value="Unassembled WGS sequence"/>
</dbReference>
<dbReference type="OrthoDB" id="2661847at2"/>